<name>A0ABD0LRB0_9CAEN</name>
<dbReference type="Proteomes" id="UP001519460">
    <property type="component" value="Unassembled WGS sequence"/>
</dbReference>
<feature type="compositionally biased region" description="Low complexity" evidence="1">
    <location>
        <begin position="84"/>
        <end position="121"/>
    </location>
</feature>
<proteinExistence type="predicted"/>
<feature type="compositionally biased region" description="Basic and acidic residues" evidence="1">
    <location>
        <begin position="211"/>
        <end position="222"/>
    </location>
</feature>
<feature type="compositionally biased region" description="Polar residues" evidence="1">
    <location>
        <begin position="256"/>
        <end position="269"/>
    </location>
</feature>
<dbReference type="AlphaFoldDB" id="A0ABD0LRB0"/>
<evidence type="ECO:0000313" key="3">
    <source>
        <dbReference type="Proteomes" id="UP001519460"/>
    </source>
</evidence>
<evidence type="ECO:0000313" key="2">
    <source>
        <dbReference type="EMBL" id="KAK7501552.1"/>
    </source>
</evidence>
<feature type="region of interest" description="Disordered" evidence="1">
    <location>
        <begin position="251"/>
        <end position="288"/>
    </location>
</feature>
<organism evidence="2 3">
    <name type="scientific">Batillaria attramentaria</name>
    <dbReference type="NCBI Taxonomy" id="370345"/>
    <lineage>
        <taxon>Eukaryota</taxon>
        <taxon>Metazoa</taxon>
        <taxon>Spiralia</taxon>
        <taxon>Lophotrochozoa</taxon>
        <taxon>Mollusca</taxon>
        <taxon>Gastropoda</taxon>
        <taxon>Caenogastropoda</taxon>
        <taxon>Sorbeoconcha</taxon>
        <taxon>Cerithioidea</taxon>
        <taxon>Batillariidae</taxon>
        <taxon>Batillaria</taxon>
    </lineage>
</organism>
<gene>
    <name evidence="2" type="ORF">BaRGS_00007356</name>
</gene>
<feature type="non-terminal residue" evidence="2">
    <location>
        <position position="1"/>
    </location>
</feature>
<feature type="compositionally biased region" description="Low complexity" evidence="1">
    <location>
        <begin position="50"/>
        <end position="70"/>
    </location>
</feature>
<dbReference type="EMBL" id="JACVVK020000031">
    <property type="protein sequence ID" value="KAK7501552.1"/>
    <property type="molecule type" value="Genomic_DNA"/>
</dbReference>
<sequence length="288" mass="30521">PVTPEELEKASKISPLAMSLVKPPDPELLKGLPLKDQQELMMLHAEATLSQCSSRSNSRPSSQPGSRRGSFTTPDTLAASAENVSVKASEKSSSTTAITSSTETSATTTTSTTSVKKQASVDLPRTDSEPRGILKKTKSTESVPSDSTFKVIQQEETVTVTAIETSCITGSQEVTQTSRITGSQEVTQTSRITGSQEVTQTSRITASQDAPAKKSAEPEGDRSSPVAELILPKATDVAADVGKSMFYLDSDDLAGESSTDPAESDNNATADADSKRRSRFAGRKEQKE</sequence>
<feature type="compositionally biased region" description="Polar residues" evidence="1">
    <location>
        <begin position="140"/>
        <end position="151"/>
    </location>
</feature>
<reference evidence="2 3" key="1">
    <citation type="journal article" date="2023" name="Sci. Data">
        <title>Genome assembly of the Korean intertidal mud-creeper Batillaria attramentaria.</title>
        <authorList>
            <person name="Patra A.K."/>
            <person name="Ho P.T."/>
            <person name="Jun S."/>
            <person name="Lee S.J."/>
            <person name="Kim Y."/>
            <person name="Won Y.J."/>
        </authorList>
    </citation>
    <scope>NUCLEOTIDE SEQUENCE [LARGE SCALE GENOMIC DNA]</scope>
    <source>
        <strain evidence="2">Wonlab-2016</strain>
    </source>
</reference>
<accession>A0ABD0LRB0</accession>
<feature type="region of interest" description="Disordered" evidence="1">
    <location>
        <begin position="48"/>
        <end position="151"/>
    </location>
</feature>
<comment type="caution">
    <text evidence="2">The sequence shown here is derived from an EMBL/GenBank/DDBJ whole genome shotgun (WGS) entry which is preliminary data.</text>
</comment>
<feature type="compositionally biased region" description="Polar residues" evidence="1">
    <location>
        <begin position="172"/>
        <end position="208"/>
    </location>
</feature>
<keyword evidence="3" id="KW-1185">Reference proteome</keyword>
<evidence type="ECO:0000256" key="1">
    <source>
        <dbReference type="SAM" id="MobiDB-lite"/>
    </source>
</evidence>
<feature type="non-terminal residue" evidence="2">
    <location>
        <position position="288"/>
    </location>
</feature>
<feature type="region of interest" description="Disordered" evidence="1">
    <location>
        <begin position="172"/>
        <end position="228"/>
    </location>
</feature>
<protein>
    <submittedName>
        <fullName evidence="2">Uncharacterized protein</fullName>
    </submittedName>
</protein>